<accession>A0A8T3VU61</accession>
<dbReference type="AlphaFoldDB" id="A0A8T3VU61"/>
<dbReference type="InterPro" id="IPR009839">
    <property type="entry name" value="SseB_N"/>
</dbReference>
<comment type="caution">
    <text evidence="2">The sequence shown here is derived from an EMBL/GenBank/DDBJ whole genome shotgun (WGS) entry which is preliminary data.</text>
</comment>
<reference evidence="2" key="1">
    <citation type="submission" date="2019-04" db="EMBL/GenBank/DDBJ databases">
        <title>Evolution of Biomass-Degrading Anaerobic Consortia Revealed by Metagenomics.</title>
        <authorList>
            <person name="Peng X."/>
        </authorList>
    </citation>
    <scope>NUCLEOTIDE SEQUENCE</scope>
    <source>
        <strain evidence="2">SIG14</strain>
    </source>
</reference>
<dbReference type="EMBL" id="SUTG01000031">
    <property type="protein sequence ID" value="MBE6512821.1"/>
    <property type="molecule type" value="Genomic_DNA"/>
</dbReference>
<evidence type="ECO:0000313" key="3">
    <source>
        <dbReference type="Proteomes" id="UP000732619"/>
    </source>
</evidence>
<evidence type="ECO:0000259" key="1">
    <source>
        <dbReference type="Pfam" id="PF07179"/>
    </source>
</evidence>
<feature type="domain" description="SseB protein N-terminal" evidence="1">
    <location>
        <begin position="12"/>
        <end position="132"/>
    </location>
</feature>
<name>A0A8T3VU61_METOL</name>
<dbReference type="Proteomes" id="UP000732619">
    <property type="component" value="Unassembled WGS sequence"/>
</dbReference>
<organism evidence="2 3">
    <name type="scientific">Methanobrevibacter olleyae</name>
    <dbReference type="NCBI Taxonomy" id="294671"/>
    <lineage>
        <taxon>Archaea</taxon>
        <taxon>Methanobacteriati</taxon>
        <taxon>Methanobacteriota</taxon>
        <taxon>Methanomada group</taxon>
        <taxon>Methanobacteria</taxon>
        <taxon>Methanobacteriales</taxon>
        <taxon>Methanobacteriaceae</taxon>
        <taxon>Methanobrevibacter</taxon>
    </lineage>
</organism>
<evidence type="ECO:0000313" key="2">
    <source>
        <dbReference type="EMBL" id="MBE6512821.1"/>
    </source>
</evidence>
<gene>
    <name evidence="2" type="ORF">E7Z75_06740</name>
</gene>
<proteinExistence type="predicted"/>
<protein>
    <submittedName>
        <fullName evidence="2">SseB family protein</fullName>
    </submittedName>
</protein>
<sequence>MSILYNDKLEELMKIQSEMSEEENEHFLNEFRKSELLVPLQIELDSLDLENMNLEGLNEINKEVKFHLKSFVGPNGIKVIPIFTDEENIHDVQLNTTVGSLFMRDLYKSIVPIQDSFDQIIINPSAENEYKISIDDFLSLFDEEREFEDMMKEIEEEMLEDKNMD</sequence>
<dbReference type="Pfam" id="PF07179">
    <property type="entry name" value="SseB"/>
    <property type="match status" value="1"/>
</dbReference>